<organism evidence="5 6">
    <name type="scientific">Saccharothrix ecbatanensis</name>
    <dbReference type="NCBI Taxonomy" id="1105145"/>
    <lineage>
        <taxon>Bacteria</taxon>
        <taxon>Bacillati</taxon>
        <taxon>Actinomycetota</taxon>
        <taxon>Actinomycetes</taxon>
        <taxon>Pseudonocardiales</taxon>
        <taxon>Pseudonocardiaceae</taxon>
        <taxon>Saccharothrix</taxon>
    </lineage>
</organism>
<dbReference type="RefSeq" id="WP_184918171.1">
    <property type="nucleotide sequence ID" value="NZ_JACHMO010000001.1"/>
</dbReference>
<dbReference type="Pfam" id="PF02801">
    <property type="entry name" value="Ketoacyl-synt_C"/>
    <property type="match status" value="1"/>
</dbReference>
<feature type="domain" description="Ketosynthase family 3 (KS3)" evidence="4">
    <location>
        <begin position="2"/>
        <end position="417"/>
    </location>
</feature>
<proteinExistence type="inferred from homology"/>
<dbReference type="SUPFAM" id="SSF53901">
    <property type="entry name" value="Thiolase-like"/>
    <property type="match status" value="2"/>
</dbReference>
<evidence type="ECO:0000259" key="4">
    <source>
        <dbReference type="PROSITE" id="PS52004"/>
    </source>
</evidence>
<accession>A0A7W9LZE5</accession>
<comment type="similarity">
    <text evidence="1 3">Belongs to the thiolase-like superfamily. Beta-ketoacyl-ACP synthases family.</text>
</comment>
<evidence type="ECO:0000256" key="3">
    <source>
        <dbReference type="RuleBase" id="RU003694"/>
    </source>
</evidence>
<reference evidence="5 6" key="1">
    <citation type="submission" date="2020-08" db="EMBL/GenBank/DDBJ databases">
        <title>Sequencing the genomes of 1000 actinobacteria strains.</title>
        <authorList>
            <person name="Klenk H.-P."/>
        </authorList>
    </citation>
    <scope>NUCLEOTIDE SEQUENCE [LARGE SCALE GENOMIC DNA]</scope>
    <source>
        <strain evidence="5 6">DSM 45486</strain>
    </source>
</reference>
<dbReference type="InterPro" id="IPR014031">
    <property type="entry name" value="Ketoacyl_synth_C"/>
</dbReference>
<dbReference type="PANTHER" id="PTHR11712">
    <property type="entry name" value="POLYKETIDE SYNTHASE-RELATED"/>
    <property type="match status" value="1"/>
</dbReference>
<dbReference type="InterPro" id="IPR014030">
    <property type="entry name" value="Ketoacyl_synth_N"/>
</dbReference>
<dbReference type="SMART" id="SM00825">
    <property type="entry name" value="PKS_KS"/>
    <property type="match status" value="1"/>
</dbReference>
<dbReference type="PROSITE" id="PS52004">
    <property type="entry name" value="KS3_2"/>
    <property type="match status" value="1"/>
</dbReference>
<dbReference type="GO" id="GO:0005829">
    <property type="term" value="C:cytosol"/>
    <property type="evidence" value="ECO:0007669"/>
    <property type="project" value="TreeGrafter"/>
</dbReference>
<name>A0A7W9LZE5_9PSEU</name>
<dbReference type="CDD" id="cd00834">
    <property type="entry name" value="KAS_I_II"/>
    <property type="match status" value="1"/>
</dbReference>
<evidence type="ECO:0000256" key="1">
    <source>
        <dbReference type="ARBA" id="ARBA00008467"/>
    </source>
</evidence>
<comment type="caution">
    <text evidence="5">The sequence shown here is derived from an EMBL/GenBank/DDBJ whole genome shotgun (WGS) entry which is preliminary data.</text>
</comment>
<evidence type="ECO:0000313" key="5">
    <source>
        <dbReference type="EMBL" id="MBB5801839.1"/>
    </source>
</evidence>
<dbReference type="Proteomes" id="UP000552097">
    <property type="component" value="Unassembled WGS sequence"/>
</dbReference>
<dbReference type="InterPro" id="IPR016039">
    <property type="entry name" value="Thiolase-like"/>
</dbReference>
<dbReference type="Gene3D" id="3.40.47.10">
    <property type="match status" value="1"/>
</dbReference>
<dbReference type="Pfam" id="PF00109">
    <property type="entry name" value="ketoacyl-synt"/>
    <property type="match status" value="1"/>
</dbReference>
<dbReference type="NCBIfam" id="NF005589">
    <property type="entry name" value="PRK07314.1"/>
    <property type="match status" value="1"/>
</dbReference>
<sequence>MNRRVAITGIGAVTPLGNDAPSTWDAMLAGRSGVSKLETFDATEFPVRIAGQVRGFDHATAIPAGHDRKHLSRAATYGVAAAYEALRDAGENWRDIDPYDRGVSIGATVGRPELQELVDMSHLMESSGRSRYYRQAPGDVLLRDQNVGAASIARAAECRGPLINVSTACAGSAHAIGEAFRRVQEGDCRMMLAGGFDTLTTWMDVLGFSLLGALATEYNDDPQAASRPFDATRSGFVLGEGAVVAVLEDWDTAVARGARIHAELAGYGSTLNAYRITDSPPDGGGAISAMRDALTESEVDPTGIDYVVAHGTGTPGNDLSETKAIKAVFGPHASELSISSPKSMTGHLTSAAAGVNLIAALGALRTQTVPPTVNLRNPDPKLDLDYVPLVAREREVRAVLVNAFAFGGTNAALVVRQP</sequence>
<dbReference type="EC" id="2.3.1.179" evidence="5"/>
<dbReference type="InterPro" id="IPR020841">
    <property type="entry name" value="PKS_Beta-ketoAc_synthase_dom"/>
</dbReference>
<protein>
    <submittedName>
        <fullName evidence="5">3-oxoacyl-[acyl-carrier-protein] synthase II</fullName>
        <ecNumber evidence="5">2.3.1.179</ecNumber>
    </submittedName>
</protein>
<keyword evidence="2 3" id="KW-0808">Transferase</keyword>
<dbReference type="EMBL" id="JACHMO010000001">
    <property type="protein sequence ID" value="MBB5801839.1"/>
    <property type="molecule type" value="Genomic_DNA"/>
</dbReference>
<dbReference type="GO" id="GO:0004315">
    <property type="term" value="F:3-oxoacyl-[acyl-carrier-protein] synthase activity"/>
    <property type="evidence" value="ECO:0007669"/>
    <property type="project" value="UniProtKB-EC"/>
</dbReference>
<keyword evidence="5" id="KW-0012">Acyltransferase</keyword>
<dbReference type="InterPro" id="IPR000794">
    <property type="entry name" value="Beta-ketoacyl_synthase"/>
</dbReference>
<dbReference type="PANTHER" id="PTHR11712:SF336">
    <property type="entry name" value="3-OXOACYL-[ACYL-CARRIER-PROTEIN] SYNTHASE, MITOCHONDRIAL"/>
    <property type="match status" value="1"/>
</dbReference>
<gene>
    <name evidence="5" type="ORF">F4560_001607</name>
</gene>
<dbReference type="GO" id="GO:0006633">
    <property type="term" value="P:fatty acid biosynthetic process"/>
    <property type="evidence" value="ECO:0007669"/>
    <property type="project" value="TreeGrafter"/>
</dbReference>
<keyword evidence="6" id="KW-1185">Reference proteome</keyword>
<evidence type="ECO:0000256" key="2">
    <source>
        <dbReference type="ARBA" id="ARBA00022679"/>
    </source>
</evidence>
<dbReference type="AlphaFoldDB" id="A0A7W9LZE5"/>
<evidence type="ECO:0000313" key="6">
    <source>
        <dbReference type="Proteomes" id="UP000552097"/>
    </source>
</evidence>